<dbReference type="SUPFAM" id="SSF46955">
    <property type="entry name" value="Putative DNA-binding domain"/>
    <property type="match status" value="1"/>
</dbReference>
<gene>
    <name evidence="4" type="ORF">XA3_17910</name>
</gene>
<feature type="domain" description="HTH merR-type" evidence="3">
    <location>
        <begin position="7"/>
        <end position="75"/>
    </location>
</feature>
<dbReference type="InterPro" id="IPR009061">
    <property type="entry name" value="DNA-bd_dom_put_sf"/>
</dbReference>
<proteinExistence type="predicted"/>
<sequence length="140" mass="16464">MEEVTQKYSIGEFAQQVGLSPYTLRYYENEGLVKPKRDEADRRYYDETDRRWVAFLLHLKGTGMSITQLKTYVKLRAQGDATIPARLQLLGEVKQKCLDEIAQVEENLTVLNRKMDWYAEKMAGSIPDDEDFERYLARFR</sequence>
<dbReference type="KEGG" id="xap:XA3_17910"/>
<dbReference type="Proteomes" id="UP001321861">
    <property type="component" value="Chromosome"/>
</dbReference>
<name>A0AAU9DCR5_9LACO</name>
<protein>
    <submittedName>
        <fullName evidence="4">MerR family transcriptional regulator</fullName>
    </submittedName>
</protein>
<dbReference type="PROSITE" id="PS00552">
    <property type="entry name" value="HTH_MERR_1"/>
    <property type="match status" value="1"/>
</dbReference>
<accession>A0AAU9DCR5</accession>
<keyword evidence="5" id="KW-1185">Reference proteome</keyword>
<reference evidence="4 5" key="1">
    <citation type="journal article" date="2023" name="Microbiol. Spectr.">
        <title>Symbiosis of Carpenter Bees with Uncharacterized Lactic Acid Bacteria Showing NAD Auxotrophy.</title>
        <authorList>
            <person name="Kawasaki S."/>
            <person name="Ozawa K."/>
            <person name="Mori T."/>
            <person name="Yamamoto A."/>
            <person name="Ito M."/>
            <person name="Ohkuma M."/>
            <person name="Sakamoto M."/>
            <person name="Matsutani M."/>
        </authorList>
    </citation>
    <scope>NUCLEOTIDE SEQUENCE [LARGE SCALE GENOMIC DNA]</scope>
    <source>
        <strain evidence="4 5">XA3</strain>
    </source>
</reference>
<evidence type="ECO:0000259" key="3">
    <source>
        <dbReference type="PROSITE" id="PS50937"/>
    </source>
</evidence>
<evidence type="ECO:0000313" key="5">
    <source>
        <dbReference type="Proteomes" id="UP001321861"/>
    </source>
</evidence>
<dbReference type="PROSITE" id="PS50937">
    <property type="entry name" value="HTH_MERR_2"/>
    <property type="match status" value="1"/>
</dbReference>
<dbReference type="InterPro" id="IPR047057">
    <property type="entry name" value="MerR_fam"/>
</dbReference>
<dbReference type="EMBL" id="AP026802">
    <property type="protein sequence ID" value="BDR59350.1"/>
    <property type="molecule type" value="Genomic_DNA"/>
</dbReference>
<dbReference type="GO" id="GO:0003700">
    <property type="term" value="F:DNA-binding transcription factor activity"/>
    <property type="evidence" value="ECO:0007669"/>
    <property type="project" value="InterPro"/>
</dbReference>
<dbReference type="CDD" id="cd01109">
    <property type="entry name" value="HTH_YyaN"/>
    <property type="match status" value="1"/>
</dbReference>
<feature type="coiled-coil region" evidence="2">
    <location>
        <begin position="94"/>
        <end position="121"/>
    </location>
</feature>
<dbReference type="SMART" id="SM00422">
    <property type="entry name" value="HTH_MERR"/>
    <property type="match status" value="1"/>
</dbReference>
<dbReference type="PRINTS" id="PR00040">
    <property type="entry name" value="HTHMERR"/>
</dbReference>
<dbReference type="Gene3D" id="1.10.1660.10">
    <property type="match status" value="1"/>
</dbReference>
<dbReference type="PANTHER" id="PTHR30204:SF98">
    <property type="entry name" value="HTH-TYPE TRANSCRIPTIONAL REGULATOR ADHR"/>
    <property type="match status" value="1"/>
</dbReference>
<evidence type="ECO:0000313" key="4">
    <source>
        <dbReference type="EMBL" id="BDR59350.1"/>
    </source>
</evidence>
<evidence type="ECO:0000256" key="2">
    <source>
        <dbReference type="SAM" id="Coils"/>
    </source>
</evidence>
<dbReference type="RefSeq" id="WP_317635150.1">
    <property type="nucleotide sequence ID" value="NZ_AP026802.1"/>
</dbReference>
<keyword evidence="1" id="KW-0238">DNA-binding</keyword>
<dbReference type="AlphaFoldDB" id="A0AAU9DCR5"/>
<dbReference type="InterPro" id="IPR000551">
    <property type="entry name" value="MerR-type_HTH_dom"/>
</dbReference>
<keyword evidence="2" id="KW-0175">Coiled coil</keyword>
<dbReference type="PANTHER" id="PTHR30204">
    <property type="entry name" value="REDOX-CYCLING DRUG-SENSING TRANSCRIPTIONAL ACTIVATOR SOXR"/>
    <property type="match status" value="1"/>
</dbReference>
<dbReference type="Pfam" id="PF13411">
    <property type="entry name" value="MerR_1"/>
    <property type="match status" value="1"/>
</dbReference>
<evidence type="ECO:0000256" key="1">
    <source>
        <dbReference type="ARBA" id="ARBA00023125"/>
    </source>
</evidence>
<dbReference type="GO" id="GO:0003677">
    <property type="term" value="F:DNA binding"/>
    <property type="evidence" value="ECO:0007669"/>
    <property type="project" value="UniProtKB-KW"/>
</dbReference>
<organism evidence="4 5">
    <name type="scientific">Xylocopilactobacillus apicola</name>
    <dbReference type="NCBI Taxonomy" id="2932184"/>
    <lineage>
        <taxon>Bacteria</taxon>
        <taxon>Bacillati</taxon>
        <taxon>Bacillota</taxon>
        <taxon>Bacilli</taxon>
        <taxon>Lactobacillales</taxon>
        <taxon>Lactobacillaceae</taxon>
        <taxon>Xylocopilactobacillus</taxon>
    </lineage>
</organism>